<organism evidence="2 3">
    <name type="scientific">Cryptomeria japonica</name>
    <name type="common">Japanese cedar</name>
    <name type="synonym">Cupressus japonica</name>
    <dbReference type="NCBI Taxonomy" id="3369"/>
    <lineage>
        <taxon>Eukaryota</taxon>
        <taxon>Viridiplantae</taxon>
        <taxon>Streptophyta</taxon>
        <taxon>Embryophyta</taxon>
        <taxon>Tracheophyta</taxon>
        <taxon>Spermatophyta</taxon>
        <taxon>Pinopsida</taxon>
        <taxon>Pinidae</taxon>
        <taxon>Conifers II</taxon>
        <taxon>Cupressales</taxon>
        <taxon>Cupressaceae</taxon>
        <taxon>Cryptomeria</taxon>
    </lineage>
</organism>
<dbReference type="SUPFAM" id="SSF56784">
    <property type="entry name" value="HAD-like"/>
    <property type="match status" value="1"/>
</dbReference>
<comment type="similarity">
    <text evidence="1">Belongs to the eukaryotic PMM family.</text>
</comment>
<dbReference type="Proteomes" id="UP001234787">
    <property type="component" value="Unassembled WGS sequence"/>
</dbReference>
<comment type="function">
    <text evidence="1">Catalyzes the interconversion of mannose-6-phosphate to mannose-1-phosphate, the precursor for the synthesis of GDP-mannose. GDP-mannose is an essential sugar nucleotide for the synthesis of D-mannose-containing cell wall polysaccharides (galactomannans and glucomannans), glycolipids, glycoproteins and the antioxidant L-ascorbate.</text>
</comment>
<gene>
    <name evidence="2" type="ORF">SUGI_1524370</name>
</gene>
<dbReference type="AlphaFoldDB" id="A0AAD3RS15"/>
<proteinExistence type="inferred from homology"/>
<comment type="catalytic activity">
    <reaction evidence="1">
        <text>alpha-D-mannose 1-phosphate = D-mannose 6-phosphate</text>
        <dbReference type="Rhea" id="RHEA:11140"/>
        <dbReference type="ChEBI" id="CHEBI:58409"/>
        <dbReference type="ChEBI" id="CHEBI:58735"/>
        <dbReference type="EC" id="5.4.2.8"/>
    </reaction>
</comment>
<name>A0AAD3RS15_CRYJA</name>
<evidence type="ECO:0000256" key="1">
    <source>
        <dbReference type="RuleBase" id="RU361118"/>
    </source>
</evidence>
<dbReference type="GO" id="GO:0004615">
    <property type="term" value="F:phosphomannomutase activity"/>
    <property type="evidence" value="ECO:0007669"/>
    <property type="project" value="UniProtKB-EC"/>
</dbReference>
<feature type="non-terminal residue" evidence="2">
    <location>
        <position position="1"/>
    </location>
</feature>
<dbReference type="GO" id="GO:0006487">
    <property type="term" value="P:protein N-linked glycosylation"/>
    <property type="evidence" value="ECO:0007669"/>
    <property type="project" value="TreeGrafter"/>
</dbReference>
<dbReference type="Pfam" id="PF03332">
    <property type="entry name" value="PMM"/>
    <property type="match status" value="1"/>
</dbReference>
<dbReference type="InterPro" id="IPR023214">
    <property type="entry name" value="HAD_sf"/>
</dbReference>
<sequence length="63" mass="6951">EISQEMLQFMQNLRKVVAVGVVGGSDLVKITEQLGKSVITEYDYVFSENGLVAYKDGKLIGNQ</sequence>
<dbReference type="PANTHER" id="PTHR10466:SF0">
    <property type="entry name" value="PHOSPHOMANNOMUTASE"/>
    <property type="match status" value="1"/>
</dbReference>
<dbReference type="Gene3D" id="3.40.50.1000">
    <property type="entry name" value="HAD superfamily/HAD-like"/>
    <property type="match status" value="1"/>
</dbReference>
<evidence type="ECO:0000313" key="2">
    <source>
        <dbReference type="EMBL" id="GLJ59831.1"/>
    </source>
</evidence>
<keyword evidence="1" id="KW-0963">Cytoplasm</keyword>
<dbReference type="EMBL" id="BSEH01001817">
    <property type="protein sequence ID" value="GLJ59831.1"/>
    <property type="molecule type" value="Genomic_DNA"/>
</dbReference>
<dbReference type="InterPro" id="IPR005002">
    <property type="entry name" value="PMM"/>
</dbReference>
<dbReference type="EC" id="5.4.2.8" evidence="1"/>
<comment type="pathway">
    <text evidence="1">Nucleotide-sugar biosynthesis; GDP-alpha-D-mannose biosynthesis; alpha-D-mannose 1-phosphate from D-fructose 6-phosphate: step 2/2.</text>
</comment>
<dbReference type="GO" id="GO:0005829">
    <property type="term" value="C:cytosol"/>
    <property type="evidence" value="ECO:0007669"/>
    <property type="project" value="TreeGrafter"/>
</dbReference>
<keyword evidence="3" id="KW-1185">Reference proteome</keyword>
<dbReference type="GO" id="GO:0009298">
    <property type="term" value="P:GDP-mannose biosynthetic process"/>
    <property type="evidence" value="ECO:0007669"/>
    <property type="project" value="InterPro"/>
</dbReference>
<comment type="subcellular location">
    <subcellularLocation>
        <location evidence="1">Cytoplasm</location>
    </subcellularLocation>
</comment>
<reference evidence="2" key="1">
    <citation type="submission" date="2022-12" db="EMBL/GenBank/DDBJ databases">
        <title>Chromosome-Level Genome Assembly of Japanese Cedar (Cryptomeriajaponica D. Don).</title>
        <authorList>
            <person name="Fujino T."/>
            <person name="Yamaguchi K."/>
            <person name="Yokoyama T."/>
            <person name="Hamanaka T."/>
            <person name="Harazono Y."/>
            <person name="Kamada H."/>
            <person name="Kobayashi W."/>
            <person name="Ujino-Ihara T."/>
            <person name="Uchiyama K."/>
            <person name="Matsumoto A."/>
            <person name="Izuno A."/>
            <person name="Tsumura Y."/>
            <person name="Toyoda A."/>
            <person name="Shigenobu S."/>
            <person name="Moriguchi Y."/>
            <person name="Ueno S."/>
            <person name="Kasahara M."/>
        </authorList>
    </citation>
    <scope>NUCLEOTIDE SEQUENCE</scope>
</reference>
<feature type="non-terminal residue" evidence="2">
    <location>
        <position position="63"/>
    </location>
</feature>
<keyword evidence="1" id="KW-0413">Isomerase</keyword>
<dbReference type="PANTHER" id="PTHR10466">
    <property type="entry name" value="PHOSPHOMANNOMUTASE"/>
    <property type="match status" value="1"/>
</dbReference>
<accession>A0AAD3RS15</accession>
<dbReference type="GO" id="GO:0006013">
    <property type="term" value="P:mannose metabolic process"/>
    <property type="evidence" value="ECO:0007669"/>
    <property type="project" value="TreeGrafter"/>
</dbReference>
<dbReference type="InterPro" id="IPR036412">
    <property type="entry name" value="HAD-like_sf"/>
</dbReference>
<protein>
    <recommendedName>
        <fullName evidence="1">Phosphomannomutase</fullName>
        <ecNumber evidence="1">5.4.2.8</ecNumber>
    </recommendedName>
</protein>
<evidence type="ECO:0000313" key="3">
    <source>
        <dbReference type="Proteomes" id="UP001234787"/>
    </source>
</evidence>
<comment type="subunit">
    <text evidence="1">Homodimer.</text>
</comment>
<comment type="caution">
    <text evidence="2">The sequence shown here is derived from an EMBL/GenBank/DDBJ whole genome shotgun (WGS) entry which is preliminary data.</text>
</comment>